<evidence type="ECO:0000313" key="4">
    <source>
        <dbReference type="EMBL" id="KAG6955561.1"/>
    </source>
</evidence>
<feature type="transmembrane region" description="Helical" evidence="2">
    <location>
        <begin position="391"/>
        <end position="412"/>
    </location>
</feature>
<keyword evidence="5" id="KW-1185">Reference proteome</keyword>
<dbReference type="Proteomes" id="UP000709295">
    <property type="component" value="Unassembled WGS sequence"/>
</dbReference>
<evidence type="ECO:0000256" key="1">
    <source>
        <dbReference type="SAM" id="MobiDB-lite"/>
    </source>
</evidence>
<dbReference type="GO" id="GO:0044877">
    <property type="term" value="F:protein-containing complex binding"/>
    <property type="evidence" value="ECO:0007669"/>
    <property type="project" value="TreeGrafter"/>
</dbReference>
<sequence>MISASVGRRSPEQVTEALSLQNRDKSLLDDDATDAFDPSCPAIKAWEHILLLCLLYEGFMVPYFLAFQPEAVGGLNVEFAIAVACESMFLIDCYVQANTGYYADGNLIRDKKLTRRRFGYNEHHTNHWLPSEEESHHPLHTQYLGSLFWSVGIMTGLFEGELPRHSSEFLFTTLVALCGFSMFTTLVATIFVISKCESGHSEAVEARINQLVHLLSFHRVPECQQAQAIEYLRRYYTDAESNDREAAKRLCRSVANDIQVELLKSTFAQIPIFEGCSDQFIVAMTSLLEMIAVPAQTTLFSAGDDGDAMYIVHSGVLAVIIKSVTVREIRKDIMNERAERIKDELQHGTEVQSNFHLSWLRFMVVCIVYVSILTPYQLAMDDLDRFTPMAIVTKAFGLLCELVFILDVWFSWHVRESPASMELYEQDLRATYKKERMLWDTIAAIPFYRFLSDFHCRSWLKLLRCLKIFNVVSYLDELNRRSVTYEITRFWYICLLYLLMIYWAACAYLVVATEVGFGTEWDAWLPSQELVITNPGDPSPSQLALRFLRGLFFATTTFVKKARNLAPDTATLYAFHIAVSFVGLITMSFVLGELASLFISYIGLEVDFRKNHIAIEIYLDRLHVSDRLKARDFFGERGLLGNAISAYTVQSVRACDVLSLSSEALVEVMDQYKFSHLGLRICECAYGHLKKKNLVACSKMDLEEHWGAALLEIVDELRRRYKKCIGVRAATLAARLSSRVRSSNALMSAGSLTDSVTSRLDSVKEINVENDDCARDQVKAYPEIKADELPKDLDRMFDALTSDKDCYTAFSPLLQILMPSDPLDWNATFRHVNTAAHGENEVAPVALGRRAWLNNRHLDALAKASGGLDQVNIQEDADHVSPVNLQQEQDKKPQEATPSRSAQATSIVSRIRGVNAAAEKLNPSVETQEAVVFSMQDASRKPRNALVFDGDENTSAPPVHVLRKRSTGDPSGSSSKSAFLGDADVESLE</sequence>
<evidence type="ECO:0000259" key="3">
    <source>
        <dbReference type="PROSITE" id="PS50042"/>
    </source>
</evidence>
<dbReference type="InterPro" id="IPR000595">
    <property type="entry name" value="cNMP-bd_dom"/>
</dbReference>
<dbReference type="GO" id="GO:0005221">
    <property type="term" value="F:intracellularly cyclic nucleotide-activated monoatomic cation channel activity"/>
    <property type="evidence" value="ECO:0007669"/>
    <property type="project" value="InterPro"/>
</dbReference>
<protein>
    <recommendedName>
        <fullName evidence="3">Cyclic nucleotide-binding domain-containing protein</fullName>
    </recommendedName>
</protein>
<dbReference type="InterPro" id="IPR050866">
    <property type="entry name" value="CNG_cation_channel"/>
</dbReference>
<feature type="transmembrane region" description="Helical" evidence="2">
    <location>
        <begin position="571"/>
        <end position="604"/>
    </location>
</feature>
<feature type="transmembrane region" description="Helical" evidence="2">
    <location>
        <begin position="543"/>
        <end position="559"/>
    </location>
</feature>
<keyword evidence="2" id="KW-0812">Transmembrane</keyword>
<evidence type="ECO:0000256" key="2">
    <source>
        <dbReference type="SAM" id="Phobius"/>
    </source>
</evidence>
<feature type="compositionally biased region" description="Polar residues" evidence="1">
    <location>
        <begin position="896"/>
        <end position="905"/>
    </location>
</feature>
<feature type="transmembrane region" description="Helical" evidence="2">
    <location>
        <begin position="359"/>
        <end position="379"/>
    </location>
</feature>
<feature type="domain" description="Cyclic nucleotide-binding" evidence="3">
    <location>
        <begin position="628"/>
        <end position="669"/>
    </location>
</feature>
<dbReference type="PANTHER" id="PTHR45638">
    <property type="entry name" value="CYCLIC NUCLEOTIDE-GATED CATION CHANNEL SUBUNIT A"/>
    <property type="match status" value="1"/>
</dbReference>
<feature type="region of interest" description="Disordered" evidence="1">
    <location>
        <begin position="936"/>
        <end position="989"/>
    </location>
</feature>
<organism evidence="4 5">
    <name type="scientific">Phytophthora aleatoria</name>
    <dbReference type="NCBI Taxonomy" id="2496075"/>
    <lineage>
        <taxon>Eukaryota</taxon>
        <taxon>Sar</taxon>
        <taxon>Stramenopiles</taxon>
        <taxon>Oomycota</taxon>
        <taxon>Peronosporomycetes</taxon>
        <taxon>Peronosporales</taxon>
        <taxon>Peronosporaceae</taxon>
        <taxon>Phytophthora</taxon>
    </lineage>
</organism>
<feature type="compositionally biased region" description="Low complexity" evidence="1">
    <location>
        <begin position="968"/>
        <end position="977"/>
    </location>
</feature>
<keyword evidence="2" id="KW-0472">Membrane</keyword>
<dbReference type="PROSITE" id="PS50042">
    <property type="entry name" value="CNMP_BINDING_3"/>
    <property type="match status" value="2"/>
</dbReference>
<dbReference type="EMBL" id="JAENGY010000862">
    <property type="protein sequence ID" value="KAG6955561.1"/>
    <property type="molecule type" value="Genomic_DNA"/>
</dbReference>
<keyword evidence="2" id="KW-1133">Transmembrane helix</keyword>
<feature type="region of interest" description="Disordered" evidence="1">
    <location>
        <begin position="879"/>
        <end position="905"/>
    </location>
</feature>
<comment type="caution">
    <text evidence="4">The sequence shown here is derived from an EMBL/GenBank/DDBJ whole genome shotgun (WGS) entry which is preliminary data.</text>
</comment>
<dbReference type="CDD" id="cd00038">
    <property type="entry name" value="CAP_ED"/>
    <property type="match status" value="2"/>
</dbReference>
<accession>A0A8J5J3I1</accession>
<gene>
    <name evidence="4" type="ORF">JG688_00011831</name>
</gene>
<feature type="transmembrane region" description="Helical" evidence="2">
    <location>
        <begin position="490"/>
        <end position="511"/>
    </location>
</feature>
<dbReference type="PANTHER" id="PTHR45638:SF11">
    <property type="entry name" value="CYCLIC NUCLEOTIDE-GATED CATION CHANNEL SUBUNIT A"/>
    <property type="match status" value="1"/>
</dbReference>
<reference evidence="4" key="1">
    <citation type="submission" date="2021-01" db="EMBL/GenBank/DDBJ databases">
        <title>Phytophthora aleatoria, a newly-described species from Pinus radiata is distinct from Phytophthora cactorum isolates based on comparative genomics.</title>
        <authorList>
            <person name="Mcdougal R."/>
            <person name="Panda P."/>
            <person name="Williams N."/>
            <person name="Studholme D.J."/>
        </authorList>
    </citation>
    <scope>NUCLEOTIDE SEQUENCE</scope>
    <source>
        <strain evidence="4">NZFS 4037</strain>
    </source>
</reference>
<name>A0A8J5J3I1_9STRA</name>
<evidence type="ECO:0000313" key="5">
    <source>
        <dbReference type="Proteomes" id="UP000709295"/>
    </source>
</evidence>
<feature type="domain" description="Cyclic nucleotide-binding" evidence="3">
    <location>
        <begin position="272"/>
        <end position="323"/>
    </location>
</feature>
<dbReference type="AlphaFoldDB" id="A0A8J5J3I1"/>
<proteinExistence type="predicted"/>
<feature type="transmembrane region" description="Helical" evidence="2">
    <location>
        <begin position="170"/>
        <end position="193"/>
    </location>
</feature>